<feature type="domain" description="LicD/FKTN/FKRP nucleotidyltransferase" evidence="1">
    <location>
        <begin position="58"/>
        <end position="167"/>
    </location>
</feature>
<dbReference type="InterPro" id="IPR052942">
    <property type="entry name" value="LPS_cholinephosphotransferase"/>
</dbReference>
<dbReference type="InterPro" id="IPR007074">
    <property type="entry name" value="LicD/FKTN/FKRP_NTP_transf"/>
</dbReference>
<evidence type="ECO:0000259" key="1">
    <source>
        <dbReference type="Pfam" id="PF04991"/>
    </source>
</evidence>
<comment type="caution">
    <text evidence="2">The sequence shown here is derived from an EMBL/GenBank/DDBJ whole genome shotgun (WGS) entry which is preliminary data.</text>
</comment>
<dbReference type="PANTHER" id="PTHR43404">
    <property type="entry name" value="LIPOPOLYSACCHARIDE CHOLINEPHOSPHOTRANSFERASE LICD"/>
    <property type="match status" value="1"/>
</dbReference>
<name>A0A814SQS1_9BILA</name>
<dbReference type="AlphaFoldDB" id="A0A814SQS1"/>
<dbReference type="GO" id="GO:0009100">
    <property type="term" value="P:glycoprotein metabolic process"/>
    <property type="evidence" value="ECO:0007669"/>
    <property type="project" value="UniProtKB-ARBA"/>
</dbReference>
<dbReference type="EMBL" id="CAJNOT010001135">
    <property type="protein sequence ID" value="CAF1151555.1"/>
    <property type="molecule type" value="Genomic_DNA"/>
</dbReference>
<sequence>MIAYYSDNNIISINLILNTNNSIEKALEQMPICNSQDRSRQRILLSMFHAWTHFAYIHNIEYWIAYGTLVGYVQRRGLLPHDSDTDILMLAQDTQQLVPFSDVNFSSIYEIKVHPQWSFVGYANRSYFPLQGIHFIAPNARFIHRKLRYHVDIWPIYDYHPDQLKNTTNPMKTLTEYSRYYTWISSPIEWTFPLKPCTFSGIKVWCPAMPEKLVTMLYGIEAVNKTDTTCVNGTWV</sequence>
<gene>
    <name evidence="2" type="ORF">ZHD862_LOCUS20193</name>
</gene>
<evidence type="ECO:0000313" key="2">
    <source>
        <dbReference type="EMBL" id="CAF1151555.1"/>
    </source>
</evidence>
<dbReference type="Proteomes" id="UP000663864">
    <property type="component" value="Unassembled WGS sequence"/>
</dbReference>
<proteinExistence type="predicted"/>
<dbReference type="Pfam" id="PF04991">
    <property type="entry name" value="LicD"/>
    <property type="match status" value="1"/>
</dbReference>
<dbReference type="PANTHER" id="PTHR43404:SF1">
    <property type="entry name" value="MNN4P"/>
    <property type="match status" value="1"/>
</dbReference>
<accession>A0A814SQS1</accession>
<evidence type="ECO:0000313" key="3">
    <source>
        <dbReference type="Proteomes" id="UP000663864"/>
    </source>
</evidence>
<organism evidence="2 3">
    <name type="scientific">Rotaria sordida</name>
    <dbReference type="NCBI Taxonomy" id="392033"/>
    <lineage>
        <taxon>Eukaryota</taxon>
        <taxon>Metazoa</taxon>
        <taxon>Spiralia</taxon>
        <taxon>Gnathifera</taxon>
        <taxon>Rotifera</taxon>
        <taxon>Eurotatoria</taxon>
        <taxon>Bdelloidea</taxon>
        <taxon>Philodinida</taxon>
        <taxon>Philodinidae</taxon>
        <taxon>Rotaria</taxon>
    </lineage>
</organism>
<reference evidence="2" key="1">
    <citation type="submission" date="2021-02" db="EMBL/GenBank/DDBJ databases">
        <authorList>
            <person name="Nowell W R."/>
        </authorList>
    </citation>
    <scope>NUCLEOTIDE SEQUENCE</scope>
</reference>
<protein>
    <recommendedName>
        <fullName evidence="1">LicD/FKTN/FKRP nucleotidyltransferase domain-containing protein</fullName>
    </recommendedName>
</protein>